<dbReference type="STRING" id="929556.Solca_4347"/>
<dbReference type="KEGG" id="scn:Solca_4347"/>
<dbReference type="InterPro" id="IPR000189">
    <property type="entry name" value="Transglyc_AS"/>
</dbReference>
<gene>
    <name evidence="5" type="ordered locus">Solca_4347</name>
</gene>
<dbReference type="Gene3D" id="3.10.350.10">
    <property type="entry name" value="LysM domain"/>
    <property type="match status" value="2"/>
</dbReference>
<feature type="domain" description="HTH cro/C1-type" evidence="3">
    <location>
        <begin position="291"/>
        <end position="305"/>
    </location>
</feature>
<evidence type="ECO:0000259" key="4">
    <source>
        <dbReference type="PROSITE" id="PS51782"/>
    </source>
</evidence>
<sequence>MKLQMKKSLLSLCFSVAAVAAMADGGAKPLIKTFKQNPPGGKDSLEAPLMASAAPKTQDTLFVLPSDPTEIPYYENHIYKLRLDSIKSEIPMDYNEYVQNHIDLYAFKRRGLVSRMLGVGRYYFPIFEKYLKEEGLPVELKYLPVIESALTPTAVSRVGATGLWQFMYGTGKMYDLDVNYYVDERRDPVASTIAAVQFLSDLFDRYSDWLLVIAAYNCGPGNVDKAINKAGGSTNFWDIRPFLPRETANYVPAFIAATYAMTYAPLHNIEMAEATFNLETDTILVNKSVSLAKIANVLNVSAEELNLLNPKYRKHVVNATASNPQELVLPKNAKEYFASLNTSILDQAVVKLASFSSREQRQQIDDEFVSLLKNKKRKSAITYYKVRSGDNLGSIAAKNKCSVADLKSWNNLRSNRIVSGQRLKVYGSKQEFLASVKKSQPKTYKVRSGDTLSTIAEKFNGMTVDKLKKINNIKNAKSIRPGTVLRVS</sequence>
<comment type="similarity">
    <text evidence="1">Belongs to the transglycosylase Slt family.</text>
</comment>
<dbReference type="eggNOG" id="COG1388">
    <property type="taxonomic scope" value="Bacteria"/>
</dbReference>
<dbReference type="InterPro" id="IPR018392">
    <property type="entry name" value="LysM"/>
</dbReference>
<dbReference type="HOGENOM" id="CLU_009520_1_0_10"/>
<dbReference type="SMART" id="SM00257">
    <property type="entry name" value="LysM"/>
    <property type="match status" value="2"/>
</dbReference>
<evidence type="ECO:0000256" key="1">
    <source>
        <dbReference type="ARBA" id="ARBA00007734"/>
    </source>
</evidence>
<dbReference type="GO" id="GO:0016020">
    <property type="term" value="C:membrane"/>
    <property type="evidence" value="ECO:0007669"/>
    <property type="project" value="InterPro"/>
</dbReference>
<protein>
    <submittedName>
        <fullName evidence="5">Soluble lytic murein transglycosylase-like protein</fullName>
    </submittedName>
</protein>
<dbReference type="AlphaFoldDB" id="H8KMT4"/>
<dbReference type="PROSITE" id="PS50943">
    <property type="entry name" value="HTH_CROC1"/>
    <property type="match status" value="1"/>
</dbReference>
<accession>H8KMT4</accession>
<reference evidence="5" key="1">
    <citation type="submission" date="2012-02" db="EMBL/GenBank/DDBJ databases">
        <title>The complete genome of Solitalea canadensis DSM 3403.</title>
        <authorList>
            <consortium name="US DOE Joint Genome Institute (JGI-PGF)"/>
            <person name="Lucas S."/>
            <person name="Copeland A."/>
            <person name="Lapidus A."/>
            <person name="Glavina del Rio T."/>
            <person name="Dalin E."/>
            <person name="Tice H."/>
            <person name="Bruce D."/>
            <person name="Goodwin L."/>
            <person name="Pitluck S."/>
            <person name="Peters L."/>
            <person name="Ovchinnikova G."/>
            <person name="Lu M."/>
            <person name="Kyrpides N."/>
            <person name="Mavromatis K."/>
            <person name="Ivanova N."/>
            <person name="Brettin T."/>
            <person name="Detter J.C."/>
            <person name="Han C."/>
            <person name="Larimer F."/>
            <person name="Land M."/>
            <person name="Hauser L."/>
            <person name="Markowitz V."/>
            <person name="Cheng J.-F."/>
            <person name="Hugenholtz P."/>
            <person name="Woyke T."/>
            <person name="Wu D."/>
            <person name="Spring S."/>
            <person name="Schroeder M."/>
            <person name="Kopitz M."/>
            <person name="Brambilla E."/>
            <person name="Klenk H.-P."/>
            <person name="Eisen J.A."/>
        </authorList>
    </citation>
    <scope>NUCLEOTIDE SEQUENCE</scope>
    <source>
        <strain evidence="5">DSM 3403</strain>
    </source>
</reference>
<evidence type="ECO:0000256" key="2">
    <source>
        <dbReference type="SAM" id="SignalP"/>
    </source>
</evidence>
<dbReference type="SUPFAM" id="SSF54106">
    <property type="entry name" value="LysM domain"/>
    <property type="match status" value="2"/>
</dbReference>
<dbReference type="Pfam" id="PF01464">
    <property type="entry name" value="SLT"/>
    <property type="match status" value="1"/>
</dbReference>
<proteinExistence type="inferred from homology"/>
<dbReference type="PANTHER" id="PTHR33734:SF22">
    <property type="entry name" value="MEMBRANE-BOUND LYTIC MUREIN TRANSGLYCOSYLASE D"/>
    <property type="match status" value="1"/>
</dbReference>
<dbReference type="Gene3D" id="1.10.530.10">
    <property type="match status" value="1"/>
</dbReference>
<feature type="domain" description="LysM" evidence="4">
    <location>
        <begin position="442"/>
        <end position="487"/>
    </location>
</feature>
<dbReference type="SUPFAM" id="SSF53955">
    <property type="entry name" value="Lysozyme-like"/>
    <property type="match status" value="1"/>
</dbReference>
<dbReference type="InterPro" id="IPR001387">
    <property type="entry name" value="Cro/C1-type_HTH"/>
</dbReference>
<dbReference type="Proteomes" id="UP000007590">
    <property type="component" value="Chromosome"/>
</dbReference>
<dbReference type="InterPro" id="IPR036779">
    <property type="entry name" value="LysM_dom_sf"/>
</dbReference>
<feature type="chain" id="PRO_5003613699" evidence="2">
    <location>
        <begin position="24"/>
        <end position="488"/>
    </location>
</feature>
<keyword evidence="2" id="KW-0732">Signal</keyword>
<dbReference type="Pfam" id="PF01476">
    <property type="entry name" value="LysM"/>
    <property type="match status" value="2"/>
</dbReference>
<dbReference type="CDD" id="cd16894">
    <property type="entry name" value="MltD-like"/>
    <property type="match status" value="1"/>
</dbReference>
<evidence type="ECO:0000313" key="6">
    <source>
        <dbReference type="Proteomes" id="UP000007590"/>
    </source>
</evidence>
<organism evidence="5 6">
    <name type="scientific">Solitalea canadensis (strain ATCC 29591 / DSM 3403 / JCM 21819 / LMG 8368 / NBRC 15130 / NCIMB 12057 / USAM 9D)</name>
    <name type="common">Flexibacter canadensis</name>
    <dbReference type="NCBI Taxonomy" id="929556"/>
    <lineage>
        <taxon>Bacteria</taxon>
        <taxon>Pseudomonadati</taxon>
        <taxon>Bacteroidota</taxon>
        <taxon>Sphingobacteriia</taxon>
        <taxon>Sphingobacteriales</taxon>
        <taxon>Sphingobacteriaceae</taxon>
        <taxon>Solitalea</taxon>
    </lineage>
</organism>
<keyword evidence="6" id="KW-1185">Reference proteome</keyword>
<dbReference type="CDD" id="cd00118">
    <property type="entry name" value="LysM"/>
    <property type="match status" value="2"/>
</dbReference>
<dbReference type="InterPro" id="IPR008258">
    <property type="entry name" value="Transglycosylase_SLT_dom_1"/>
</dbReference>
<dbReference type="PROSITE" id="PS51782">
    <property type="entry name" value="LYSM"/>
    <property type="match status" value="2"/>
</dbReference>
<dbReference type="InterPro" id="IPR023346">
    <property type="entry name" value="Lysozyme-like_dom_sf"/>
</dbReference>
<dbReference type="GO" id="GO:0000270">
    <property type="term" value="P:peptidoglycan metabolic process"/>
    <property type="evidence" value="ECO:0007669"/>
    <property type="project" value="InterPro"/>
</dbReference>
<dbReference type="eggNOG" id="COG0741">
    <property type="taxonomic scope" value="Bacteria"/>
</dbReference>
<feature type="domain" description="LysM" evidence="4">
    <location>
        <begin position="382"/>
        <end position="425"/>
    </location>
</feature>
<evidence type="ECO:0000313" key="5">
    <source>
        <dbReference type="EMBL" id="AFD09337.1"/>
    </source>
</evidence>
<dbReference type="GO" id="GO:0008933">
    <property type="term" value="F:peptidoglycan lytic transglycosylase activity"/>
    <property type="evidence" value="ECO:0007669"/>
    <property type="project" value="InterPro"/>
</dbReference>
<feature type="signal peptide" evidence="2">
    <location>
        <begin position="1"/>
        <end position="23"/>
    </location>
</feature>
<evidence type="ECO:0000259" key="3">
    <source>
        <dbReference type="PROSITE" id="PS50943"/>
    </source>
</evidence>
<dbReference type="PANTHER" id="PTHR33734">
    <property type="entry name" value="LYSM DOMAIN-CONTAINING GPI-ANCHORED PROTEIN 2"/>
    <property type="match status" value="1"/>
</dbReference>
<dbReference type="OrthoDB" id="9815002at2"/>
<dbReference type="EMBL" id="CP003349">
    <property type="protein sequence ID" value="AFD09337.1"/>
    <property type="molecule type" value="Genomic_DNA"/>
</dbReference>
<name>H8KMT4_SOLCM</name>
<dbReference type="PROSITE" id="PS00922">
    <property type="entry name" value="TRANSGLYCOSYLASE"/>
    <property type="match status" value="1"/>
</dbReference>